<accession>A0ABU0IZX0</accession>
<dbReference type="RefSeq" id="WP_307267332.1">
    <property type="nucleotide sequence ID" value="NZ_JAUSVX010000001.1"/>
</dbReference>
<evidence type="ECO:0000256" key="3">
    <source>
        <dbReference type="ARBA" id="ARBA00022598"/>
    </source>
</evidence>
<proteinExistence type="inferred from homology"/>
<comment type="similarity">
    <text evidence="7 8">Belongs to the glutamine synthetase family.</text>
</comment>
<evidence type="ECO:0000259" key="9">
    <source>
        <dbReference type="PROSITE" id="PS51987"/>
    </source>
</evidence>
<keyword evidence="6" id="KW-0535">Nitrogen fixation</keyword>
<dbReference type="InterPro" id="IPR008147">
    <property type="entry name" value="Gln_synt_N"/>
</dbReference>
<dbReference type="SUPFAM" id="SSF55931">
    <property type="entry name" value="Glutamine synthetase/guanido kinase"/>
    <property type="match status" value="1"/>
</dbReference>
<comment type="function">
    <text evidence="2">Catalyzes the ATP-dependent biosynthesis of glutamine from glutamate and ammonia.</text>
</comment>
<feature type="domain" description="GS catalytic" evidence="9">
    <location>
        <begin position="104"/>
        <end position="439"/>
    </location>
</feature>
<comment type="caution">
    <text evidence="10">The sequence shown here is derived from an EMBL/GenBank/DDBJ whole genome shotgun (WGS) entry which is preliminary data.</text>
</comment>
<evidence type="ECO:0000256" key="8">
    <source>
        <dbReference type="RuleBase" id="RU000384"/>
    </source>
</evidence>
<dbReference type="EC" id="6.3.1.2" evidence="10"/>
<keyword evidence="5" id="KW-0067">ATP-binding</keyword>
<protein>
    <submittedName>
        <fullName evidence="10">Glutamine synthetase</fullName>
        <ecNumber evidence="10">6.3.1.2</ecNumber>
    </submittedName>
</protein>
<dbReference type="GO" id="GO:0004356">
    <property type="term" value="F:glutamine synthetase activity"/>
    <property type="evidence" value="ECO:0007669"/>
    <property type="project" value="UniProtKB-EC"/>
</dbReference>
<keyword evidence="4" id="KW-0547">Nucleotide-binding</keyword>
<dbReference type="Gene3D" id="3.10.20.70">
    <property type="entry name" value="Glutamine synthetase, N-terminal domain"/>
    <property type="match status" value="1"/>
</dbReference>
<evidence type="ECO:0000256" key="6">
    <source>
        <dbReference type="ARBA" id="ARBA00023231"/>
    </source>
</evidence>
<name>A0ABU0IZX0_9HYPH</name>
<evidence type="ECO:0000256" key="7">
    <source>
        <dbReference type="PROSITE-ProRule" id="PRU01331"/>
    </source>
</evidence>
<dbReference type="Proteomes" id="UP001242480">
    <property type="component" value="Unassembled WGS sequence"/>
</dbReference>
<evidence type="ECO:0000256" key="4">
    <source>
        <dbReference type="ARBA" id="ARBA00022741"/>
    </source>
</evidence>
<dbReference type="Pfam" id="PF00120">
    <property type="entry name" value="Gln-synt_C"/>
    <property type="match status" value="1"/>
</dbReference>
<dbReference type="PANTHER" id="PTHR43785">
    <property type="entry name" value="GAMMA-GLUTAMYLPUTRESCINE SYNTHETASE"/>
    <property type="match status" value="1"/>
</dbReference>
<evidence type="ECO:0000256" key="2">
    <source>
        <dbReference type="ARBA" id="ARBA00003117"/>
    </source>
</evidence>
<evidence type="ECO:0000313" key="11">
    <source>
        <dbReference type="Proteomes" id="UP001242480"/>
    </source>
</evidence>
<sequence>MVIERESIVTVCCSDIAGQVRGKGFPLRDLESRRRFGVGWTPTNIMINCFGRIPATPFGPRGDLMLVPSPDGDITLDYADGTPVEHVVLGDILTMAGEPWDCCPRAFLKRALAALEAEAGLSLVASFEHEFWIDGIEERAADAYAANKLRGLEPFIGDFIGALRANGLSPDTFLPEYGPRQFEVTVDPAPGLTAADQAVKLREIARSTARRHNHQISFSPMVTRGVAGNGVHIHFSLTDRAGEPVCHQAGEPGGLSPVAASFAAGILDHARALCAVTAPSVVSYERLKPHSWSAYYANLADRDREALLRICPFPETGDVDVARRYNLEYRGADAAASPYLQLGMLVFAGLDGIRRRLPRPVLTSGDPGALSPQERAARGIGDLPRRLDEALDALEADAAAMGWLGPVLGEAYLMHKRGEVAMTTGIEIDELCRLYARAY</sequence>
<dbReference type="InterPro" id="IPR036651">
    <property type="entry name" value="Gln_synt_N_sf"/>
</dbReference>
<dbReference type="EMBL" id="JAUSVX010000001">
    <property type="protein sequence ID" value="MDQ0467558.1"/>
    <property type="molecule type" value="Genomic_DNA"/>
</dbReference>
<dbReference type="PROSITE" id="PS51987">
    <property type="entry name" value="GS_CATALYTIC"/>
    <property type="match status" value="1"/>
</dbReference>
<evidence type="ECO:0000313" key="10">
    <source>
        <dbReference type="EMBL" id="MDQ0467558.1"/>
    </source>
</evidence>
<comment type="cofactor">
    <cofactor evidence="1">
        <name>Mg(2+)</name>
        <dbReference type="ChEBI" id="CHEBI:18420"/>
    </cofactor>
</comment>
<gene>
    <name evidence="10" type="ORF">QO011_000553</name>
</gene>
<reference evidence="10 11" key="1">
    <citation type="submission" date="2023-07" db="EMBL/GenBank/DDBJ databases">
        <title>Genomic Encyclopedia of Type Strains, Phase IV (KMG-IV): sequencing the most valuable type-strain genomes for metagenomic binning, comparative biology and taxonomic classification.</title>
        <authorList>
            <person name="Goeker M."/>
        </authorList>
    </citation>
    <scope>NUCLEOTIDE SEQUENCE [LARGE SCALE GENOMIC DNA]</scope>
    <source>
        <strain evidence="10 11">DSM 19619</strain>
    </source>
</reference>
<dbReference type="Pfam" id="PF16952">
    <property type="entry name" value="Gln-synt_N_2"/>
    <property type="match status" value="1"/>
</dbReference>
<organism evidence="10 11">
    <name type="scientific">Labrys wisconsinensis</name>
    <dbReference type="NCBI Taxonomy" id="425677"/>
    <lineage>
        <taxon>Bacteria</taxon>
        <taxon>Pseudomonadati</taxon>
        <taxon>Pseudomonadota</taxon>
        <taxon>Alphaproteobacteria</taxon>
        <taxon>Hyphomicrobiales</taxon>
        <taxon>Xanthobacteraceae</taxon>
        <taxon>Labrys</taxon>
    </lineage>
</organism>
<dbReference type="Gene3D" id="3.30.590.10">
    <property type="entry name" value="Glutamine synthetase/guanido kinase, catalytic domain"/>
    <property type="match status" value="1"/>
</dbReference>
<dbReference type="SMART" id="SM01230">
    <property type="entry name" value="Gln-synt_C"/>
    <property type="match status" value="1"/>
</dbReference>
<dbReference type="InterPro" id="IPR014746">
    <property type="entry name" value="Gln_synth/guanido_kin_cat_dom"/>
</dbReference>
<evidence type="ECO:0000256" key="5">
    <source>
        <dbReference type="ARBA" id="ARBA00022840"/>
    </source>
</evidence>
<dbReference type="PANTHER" id="PTHR43785:SF12">
    <property type="entry name" value="TYPE-1 GLUTAMINE SYNTHETASE 2"/>
    <property type="match status" value="1"/>
</dbReference>
<keyword evidence="11" id="KW-1185">Reference proteome</keyword>
<dbReference type="InterPro" id="IPR008146">
    <property type="entry name" value="Gln_synth_cat_dom"/>
</dbReference>
<keyword evidence="3 10" id="KW-0436">Ligase</keyword>
<evidence type="ECO:0000256" key="1">
    <source>
        <dbReference type="ARBA" id="ARBA00001946"/>
    </source>
</evidence>